<proteinExistence type="predicted"/>
<evidence type="ECO:0000313" key="4">
    <source>
        <dbReference type="RefSeq" id="XP_020081155.1"/>
    </source>
</evidence>
<dbReference type="OrthoDB" id="160374at2759"/>
<evidence type="ECO:0000313" key="3">
    <source>
        <dbReference type="Proteomes" id="UP000515123"/>
    </source>
</evidence>
<evidence type="ECO:0000259" key="2">
    <source>
        <dbReference type="Pfam" id="PF10441"/>
    </source>
</evidence>
<feature type="compositionally biased region" description="Acidic residues" evidence="1">
    <location>
        <begin position="26"/>
        <end position="35"/>
    </location>
</feature>
<dbReference type="Pfam" id="PF10441">
    <property type="entry name" value="Urb2"/>
    <property type="match status" value="1"/>
</dbReference>
<dbReference type="Proteomes" id="UP000515123">
    <property type="component" value="Unplaced"/>
</dbReference>
<dbReference type="PANTHER" id="PTHR15682">
    <property type="entry name" value="UNHEALTHY RIBOSOME BIOGENESIS PROTEIN 2 HOMOLOG"/>
    <property type="match status" value="1"/>
</dbReference>
<dbReference type="GO" id="GO:0005730">
    <property type="term" value="C:nucleolus"/>
    <property type="evidence" value="ECO:0007669"/>
    <property type="project" value="TreeGrafter"/>
</dbReference>
<evidence type="ECO:0000256" key="1">
    <source>
        <dbReference type="SAM" id="MobiDB-lite"/>
    </source>
</evidence>
<dbReference type="InterPro" id="IPR052609">
    <property type="entry name" value="Ribosome_Biogenesis_Reg"/>
</dbReference>
<dbReference type="PANTHER" id="PTHR15682:SF2">
    <property type="entry name" value="UNHEALTHY RIBOSOME BIOGENESIS PROTEIN 2 HOMOLOG"/>
    <property type="match status" value="1"/>
</dbReference>
<dbReference type="GeneID" id="109704783"/>
<reference evidence="4" key="2">
    <citation type="submission" date="2025-08" db="UniProtKB">
        <authorList>
            <consortium name="RefSeq"/>
        </authorList>
    </citation>
    <scope>IDENTIFICATION</scope>
    <source>
        <tissue evidence="4">Leaf</tissue>
    </source>
</reference>
<feature type="compositionally biased region" description="Pro residues" evidence="1">
    <location>
        <begin position="1"/>
        <end position="11"/>
    </location>
</feature>
<dbReference type="InterPro" id="IPR018849">
    <property type="entry name" value="Urb2/Npa2_C"/>
</dbReference>
<feature type="domain" description="Nucleolar 27S pre-rRNA processing Urb2/Npa2 C-terminal" evidence="2">
    <location>
        <begin position="1760"/>
        <end position="1980"/>
    </location>
</feature>
<reference evidence="3" key="1">
    <citation type="journal article" date="2015" name="Nat. Genet.">
        <title>The pineapple genome and the evolution of CAM photosynthesis.</title>
        <authorList>
            <person name="Ming R."/>
            <person name="VanBuren R."/>
            <person name="Wai C.M."/>
            <person name="Tang H."/>
            <person name="Schatz M.C."/>
            <person name="Bowers J.E."/>
            <person name="Lyons E."/>
            <person name="Wang M.L."/>
            <person name="Chen J."/>
            <person name="Biggers E."/>
            <person name="Zhang J."/>
            <person name="Huang L."/>
            <person name="Zhang L."/>
            <person name="Miao W."/>
            <person name="Zhang J."/>
            <person name="Ye Z."/>
            <person name="Miao C."/>
            <person name="Lin Z."/>
            <person name="Wang H."/>
            <person name="Zhou H."/>
            <person name="Yim W.C."/>
            <person name="Priest H.D."/>
            <person name="Zheng C."/>
            <person name="Woodhouse M."/>
            <person name="Edger P.P."/>
            <person name="Guyot R."/>
            <person name="Guo H.B."/>
            <person name="Guo H."/>
            <person name="Zheng G."/>
            <person name="Singh R."/>
            <person name="Sharma A."/>
            <person name="Min X."/>
            <person name="Zheng Y."/>
            <person name="Lee H."/>
            <person name="Gurtowski J."/>
            <person name="Sedlazeck F.J."/>
            <person name="Harkess A."/>
            <person name="McKain M.R."/>
            <person name="Liao Z."/>
            <person name="Fang J."/>
            <person name="Liu J."/>
            <person name="Zhang X."/>
            <person name="Zhang Q."/>
            <person name="Hu W."/>
            <person name="Qin Y."/>
            <person name="Wang K."/>
            <person name="Chen L.Y."/>
            <person name="Shirley N."/>
            <person name="Lin Y.R."/>
            <person name="Liu L.Y."/>
            <person name="Hernandez A.G."/>
            <person name="Wright C.L."/>
            <person name="Bulone V."/>
            <person name="Tuskan G.A."/>
            <person name="Heath K."/>
            <person name="Zee F."/>
            <person name="Moore P.H."/>
            <person name="Sunkar R."/>
            <person name="Leebens-Mack J.H."/>
            <person name="Mockler T."/>
            <person name="Bennetzen J.L."/>
            <person name="Freeling M."/>
            <person name="Sankoff D."/>
            <person name="Paterson A.H."/>
            <person name="Zhu X."/>
            <person name="Yang X."/>
            <person name="Smith J.A."/>
            <person name="Cushman J.C."/>
            <person name="Paull R.E."/>
            <person name="Yu Q."/>
        </authorList>
    </citation>
    <scope>NUCLEOTIDE SEQUENCE [LARGE SCALE GENOMIC DNA]</scope>
    <source>
        <strain evidence="3">cv. F153</strain>
    </source>
</reference>
<dbReference type="RefSeq" id="XP_020081155.1">
    <property type="nucleotide sequence ID" value="XM_020225566.1"/>
</dbReference>
<sequence>MELPRPIPSPLPINSKRKRTLSSEPHEEEEEDEEANPSPNKNSKHRGVWENVDLILSLQSKDIPLKRKIELVFDFVASESICCDRRVQPVSITRLVSFVGNWMQPVLISSENSRKDLEIWDPCLDHRCWAVLKFCLDKSFISVSPNLLRAITRIARHALLGISGGSSSSREESSKLFEQVSEYLSVLLSSNSRAFYNAGVDLWISCAVEFVNLVHKVTANDKPGSSGHQVLLALSICLLEHFASFLRFYPNPKNIFRAFVDRLLDPLLELLVLLHSQGSGGKGEQVGSLLRIVGEVLSNGLFHPAHINGFLSLQSLKVKHEDTERRGLKGSYHQHFFQRFKGIKTENKAVLLGGFGYLFQLFVGRVRNRRGANMASKGATNPALWRSSVSSEGAQETNKPLFEVFARFMEPLLLECKGCALPEYSEMGATRLVNTLCLLKSMNETLKTFIQERIYVRTDDTEGVHFKFLQEVHDTIISVAGEIYKFWLLQLHVNDTSIVKMLPLTAREVFVAVGCLLEIEYKVVGDDLVKLWLMMFAFSAVNISSKDAKLHSLLNSEVLNLGCQIINVFRELRQVNYPVLALCKAVRVFRVIGDASAARYTLFIPSLPLSSQMCLEAVATLACSQSIRAAICNSIKTMPERKAGEFIDELKDDLSETMKWIRHSSFMDGGSLDSLERNTSFSTIWDFNLKTLGRVFSEIYSSVLDSLTITSTNSTLVGNSLESLMNAIRPSFSPLVQNQSDNINKFIPLVQKQSDNIEKFTIFLTGTSVADQEVPDSGSERKNLSWAFVFFFRLYTSCRSLYQQSISLMPPDLARKASELMGSLFSVCHGTEWTDKSNYVDEGYFSWIVKPSISLLDFIKYFRDASFNRSYEDCGPLVYVLHIMALQRLNNLNRKIQAFKFLLDGSRRLFKMQKQRNKDTRKGSKRWKRLLTACSLEAAHLTGFMTHYIQLLFPDRKRTKTVDSQILSSSNEDAWDVSVCSLNENSLSVGIWWLLCQNIDVWCFHASKKDLKYFLTHLLIYGLACEKNKGIKKNGASQLLHKEVSLRHISLELLRDTVLYDQTVLSKHMASIFYTILKNSLSSIVEDAYATCVDLNSLPDWSEILTALEKRNAVYMDSHALHVPPSMSASDLQIKKASLLSFKPEITSCESLLDLLCKIPEVHLTTKSFSQYATCILHLERLVISNLLINHDESISNSPFELLRLFLSCRRTLRYLVVSLNEFNQEAKPLSIFSGIFGSSTIIWLLVSVHTLVGLPHTLFGEFYNQLNNIIFSIIDHTSNIFLNLSSRQKMNYDTNEDYASWEYGELIAQALEKQMRKLPVTVEGSISAIKLEACFHILDWKKLSCTLSCLQGFLWGLSSTLANICKNSGGNPQLVDAFKFSNYVAGFENFVDLCIYLLLVDNNQGTVGVHSIHNLLDLDFDNGLLSVDSLLDRWTKCPNCEIQNSKLEEISGEVPKIDLSNMHDLKFSLFKELLKGKNPQIAYALRELFVASAAILKLKSIVSVNANSQKCSHMESYSMSILVRTSYMILQEMAEMCGQPNAFSFVWIDGILKYLEVVGVYFSMEDPKFSKEVYTQLMNSHMRAIGKCISLQGKNATLSSHETGSNTKLLLTQNESGHGIMKGLDHEHCIINAFKSRVRMSLRKFIRKPLKLHMNTVIQTVEKALIGVQPGCHAIYNINMGEIDGGKVSLMVAAGIDTLDLVLESQPVNERVLFKNIPSLVGSLFNIILHLQSPTIFYVEKPPSSKSELHPDAGTVVLMCVEVLTKVVGKHSFQMEVCHVSHCLHIPMALFKYFHKIKASRSFPDVNQFIIDRQFMVNLYAACCKLLCTTLKHRTREVERCIAQLENSATTLLSCLETVDATLASIKGYFAWEVQEALKCASFLRRIYEEIRQQKDILAKYSFYFLSNYVSIYSGHGPFQTGIEREIDETLRPGIYSLIDICSAADLQQLHTVLGEGACRSTLAALLHDYKLHFQYEGKI</sequence>
<gene>
    <name evidence="4" type="primary">LOC109704783</name>
</gene>
<organism evidence="3 4">
    <name type="scientific">Ananas comosus</name>
    <name type="common">Pineapple</name>
    <name type="synonym">Ananas ananas</name>
    <dbReference type="NCBI Taxonomy" id="4615"/>
    <lineage>
        <taxon>Eukaryota</taxon>
        <taxon>Viridiplantae</taxon>
        <taxon>Streptophyta</taxon>
        <taxon>Embryophyta</taxon>
        <taxon>Tracheophyta</taxon>
        <taxon>Spermatophyta</taxon>
        <taxon>Magnoliopsida</taxon>
        <taxon>Liliopsida</taxon>
        <taxon>Poales</taxon>
        <taxon>Bromeliaceae</taxon>
        <taxon>Bromelioideae</taxon>
        <taxon>Ananas</taxon>
    </lineage>
</organism>
<name>A0A6P5EIA6_ANACO</name>
<protein>
    <submittedName>
        <fullName evidence="4">Uncharacterized protein LOC109704783</fullName>
    </submittedName>
</protein>
<feature type="region of interest" description="Disordered" evidence="1">
    <location>
        <begin position="1"/>
        <end position="45"/>
    </location>
</feature>
<keyword evidence="3" id="KW-1185">Reference proteome</keyword>
<accession>A0A6P5EIA6</accession>
<dbReference type="GO" id="GO:0042254">
    <property type="term" value="P:ribosome biogenesis"/>
    <property type="evidence" value="ECO:0007669"/>
    <property type="project" value="TreeGrafter"/>
</dbReference>